<evidence type="ECO:0000313" key="8">
    <source>
        <dbReference type="EMBL" id="MFC5497148.1"/>
    </source>
</evidence>
<keyword evidence="2" id="KW-1003">Cell membrane</keyword>
<evidence type="ECO:0000256" key="1">
    <source>
        <dbReference type="ARBA" id="ARBA00004651"/>
    </source>
</evidence>
<proteinExistence type="predicted"/>
<evidence type="ECO:0000256" key="2">
    <source>
        <dbReference type="ARBA" id="ARBA00022475"/>
    </source>
</evidence>
<dbReference type="InterPro" id="IPR011701">
    <property type="entry name" value="MFS"/>
</dbReference>
<dbReference type="EMBL" id="JBHSMF010000005">
    <property type="protein sequence ID" value="MFC5497148.1"/>
    <property type="molecule type" value="Genomic_DNA"/>
</dbReference>
<keyword evidence="3 6" id="KW-0812">Transmembrane</keyword>
<accession>A0ABW0NBA6</accession>
<dbReference type="Pfam" id="PF07690">
    <property type="entry name" value="MFS_1"/>
    <property type="match status" value="1"/>
</dbReference>
<feature type="transmembrane region" description="Helical" evidence="6">
    <location>
        <begin position="379"/>
        <end position="397"/>
    </location>
</feature>
<feature type="transmembrane region" description="Helical" evidence="6">
    <location>
        <begin position="167"/>
        <end position="189"/>
    </location>
</feature>
<comment type="caution">
    <text evidence="8">The sequence shown here is derived from an EMBL/GenBank/DDBJ whole genome shotgun (WGS) entry which is preliminary data.</text>
</comment>
<dbReference type="PANTHER" id="PTHR43124:SF3">
    <property type="entry name" value="CHLORAMPHENICOL EFFLUX PUMP RV0191"/>
    <property type="match status" value="1"/>
</dbReference>
<feature type="transmembrane region" description="Helical" evidence="6">
    <location>
        <begin position="282"/>
        <end position="302"/>
    </location>
</feature>
<comment type="subcellular location">
    <subcellularLocation>
        <location evidence="1">Cell membrane</location>
        <topology evidence="1">Multi-pass membrane protein</topology>
    </subcellularLocation>
</comment>
<evidence type="ECO:0000256" key="4">
    <source>
        <dbReference type="ARBA" id="ARBA00022989"/>
    </source>
</evidence>
<keyword evidence="4 6" id="KW-1133">Transmembrane helix</keyword>
<feature type="transmembrane region" description="Helical" evidence="6">
    <location>
        <begin position="308"/>
        <end position="328"/>
    </location>
</feature>
<dbReference type="Proteomes" id="UP001596037">
    <property type="component" value="Unassembled WGS sequence"/>
</dbReference>
<evidence type="ECO:0000256" key="3">
    <source>
        <dbReference type="ARBA" id="ARBA00022692"/>
    </source>
</evidence>
<dbReference type="SUPFAM" id="SSF103473">
    <property type="entry name" value="MFS general substrate transporter"/>
    <property type="match status" value="1"/>
</dbReference>
<feature type="transmembrane region" description="Helical" evidence="6">
    <location>
        <begin position="136"/>
        <end position="155"/>
    </location>
</feature>
<dbReference type="InterPro" id="IPR050189">
    <property type="entry name" value="MFS_Efflux_Transporters"/>
</dbReference>
<evidence type="ECO:0000256" key="6">
    <source>
        <dbReference type="SAM" id="Phobius"/>
    </source>
</evidence>
<gene>
    <name evidence="8" type="ORF">ACFPOE_06355</name>
</gene>
<evidence type="ECO:0000313" key="9">
    <source>
        <dbReference type="Proteomes" id="UP001596037"/>
    </source>
</evidence>
<dbReference type="PROSITE" id="PS50850">
    <property type="entry name" value="MFS"/>
    <property type="match status" value="1"/>
</dbReference>
<feature type="domain" description="Major facilitator superfamily (MFS) profile" evidence="7">
    <location>
        <begin position="12"/>
        <end position="410"/>
    </location>
</feature>
<name>A0ABW0NBA6_9BURK</name>
<dbReference type="Gene3D" id="1.20.1250.20">
    <property type="entry name" value="MFS general substrate transporter like domains"/>
    <property type="match status" value="1"/>
</dbReference>
<evidence type="ECO:0000259" key="7">
    <source>
        <dbReference type="PROSITE" id="PS50850"/>
    </source>
</evidence>
<feature type="transmembrane region" description="Helical" evidence="6">
    <location>
        <begin position="78"/>
        <end position="96"/>
    </location>
</feature>
<feature type="transmembrane region" description="Helical" evidence="6">
    <location>
        <begin position="48"/>
        <end position="66"/>
    </location>
</feature>
<dbReference type="RefSeq" id="WP_376849171.1">
    <property type="nucleotide sequence ID" value="NZ_JBHSMF010000005.1"/>
</dbReference>
<protein>
    <submittedName>
        <fullName evidence="8">Nitrate/nitrite transporter</fullName>
    </submittedName>
</protein>
<dbReference type="PANTHER" id="PTHR43124">
    <property type="entry name" value="PURINE EFFLUX PUMP PBUE"/>
    <property type="match status" value="1"/>
</dbReference>
<feature type="transmembrane region" description="Helical" evidence="6">
    <location>
        <begin position="247"/>
        <end position="270"/>
    </location>
</feature>
<keyword evidence="9" id="KW-1185">Reference proteome</keyword>
<organism evidence="8 9">
    <name type="scientific">Caenimonas terrae</name>
    <dbReference type="NCBI Taxonomy" id="696074"/>
    <lineage>
        <taxon>Bacteria</taxon>
        <taxon>Pseudomonadati</taxon>
        <taxon>Pseudomonadota</taxon>
        <taxon>Betaproteobacteria</taxon>
        <taxon>Burkholderiales</taxon>
        <taxon>Comamonadaceae</taxon>
        <taxon>Caenimonas</taxon>
    </lineage>
</organism>
<feature type="transmembrane region" description="Helical" evidence="6">
    <location>
        <begin position="215"/>
        <end position="235"/>
    </location>
</feature>
<reference evidence="9" key="1">
    <citation type="journal article" date="2019" name="Int. J. Syst. Evol. Microbiol.">
        <title>The Global Catalogue of Microorganisms (GCM) 10K type strain sequencing project: providing services to taxonomists for standard genome sequencing and annotation.</title>
        <authorList>
            <consortium name="The Broad Institute Genomics Platform"/>
            <consortium name="The Broad Institute Genome Sequencing Center for Infectious Disease"/>
            <person name="Wu L."/>
            <person name="Ma J."/>
        </authorList>
    </citation>
    <scope>NUCLEOTIDE SEQUENCE [LARGE SCALE GENOMIC DNA]</scope>
    <source>
        <strain evidence="9">CCUG 57401</strain>
    </source>
</reference>
<sequence>MSLLRPRTAVAVFLAFAFAYFFAALLRAITATLSPVLTQEFALHSRDLGLLAGGYFLGFAAIQLPLGAWLDRHGPKRMILAFLGIAVAACIAFSLARTFSTLLAARILCGVGLGACLMAPLTGFRRWLEPAAQLRANSWMLMTGSFGMMASTLPVQWLVPVFGWRPLFLVLAAAIALSMLVIALAVPAWQRPSAPAGERPGSYAQVWRDPYFRRLAPLGFFSYGGMIAIQTLWAGPWLVRVAADPPLQAAAGLFTINICMLGAFLSWGALNPQLARRGITTDRLIAAGLPLSLAVLAAIVLAGPAAGAWAWAAFCVCSTFVSLAQPAVGMAFAPALAGRALSAFNLVIFSGVFVVQWGIGLLVDGFGAAGLGTVDAFRAAMAVFLACSAGSYGYFMLANRDNDRTVTVHP</sequence>
<keyword evidence="5 6" id="KW-0472">Membrane</keyword>
<dbReference type="InterPro" id="IPR036259">
    <property type="entry name" value="MFS_trans_sf"/>
</dbReference>
<feature type="transmembrane region" description="Helical" evidence="6">
    <location>
        <begin position="102"/>
        <end position="124"/>
    </location>
</feature>
<evidence type="ECO:0000256" key="5">
    <source>
        <dbReference type="ARBA" id="ARBA00023136"/>
    </source>
</evidence>
<feature type="transmembrane region" description="Helical" evidence="6">
    <location>
        <begin position="340"/>
        <end position="359"/>
    </location>
</feature>
<dbReference type="InterPro" id="IPR020846">
    <property type="entry name" value="MFS_dom"/>
</dbReference>